<dbReference type="EMBL" id="HBJA01015477">
    <property type="protein sequence ID" value="CAE0793808.1"/>
    <property type="molecule type" value="Transcribed_RNA"/>
</dbReference>
<organism evidence="1">
    <name type="scientific">Eutreptiella gymnastica</name>
    <dbReference type="NCBI Taxonomy" id="73025"/>
    <lineage>
        <taxon>Eukaryota</taxon>
        <taxon>Discoba</taxon>
        <taxon>Euglenozoa</taxon>
        <taxon>Euglenida</taxon>
        <taxon>Spirocuta</taxon>
        <taxon>Euglenophyceae</taxon>
        <taxon>Eutreptiales</taxon>
        <taxon>Eutreptiaceae</taxon>
        <taxon>Eutreptiella</taxon>
    </lineage>
</organism>
<proteinExistence type="predicted"/>
<evidence type="ECO:0000313" key="1">
    <source>
        <dbReference type="EMBL" id="CAE0793808.1"/>
    </source>
</evidence>
<reference evidence="1" key="1">
    <citation type="submission" date="2021-01" db="EMBL/GenBank/DDBJ databases">
        <authorList>
            <person name="Corre E."/>
            <person name="Pelletier E."/>
            <person name="Niang G."/>
            <person name="Scheremetjew M."/>
            <person name="Finn R."/>
            <person name="Kale V."/>
            <person name="Holt S."/>
            <person name="Cochrane G."/>
            <person name="Meng A."/>
            <person name="Brown T."/>
            <person name="Cohen L."/>
        </authorList>
    </citation>
    <scope>NUCLEOTIDE SEQUENCE</scope>
    <source>
        <strain evidence="1">CCMP1594</strain>
    </source>
</reference>
<gene>
    <name evidence="1" type="ORF">EGYM00163_LOCUS4925</name>
</gene>
<dbReference type="AlphaFoldDB" id="A0A7S4CD48"/>
<protein>
    <submittedName>
        <fullName evidence="1">Uncharacterized protein</fullName>
    </submittedName>
</protein>
<accession>A0A7S4CD48</accession>
<name>A0A7S4CD48_9EUGL</name>
<sequence>MGIRSSQTEMVKRMYVASNARSEQQYSWLKISCKQREMGRKTLLASHTAPLWTGLDPTICSIRQPDVHSSVLVVNWDRMKPSLMGNGENVICGVQNWRYMASQSGAQHHHYTTADTTSGQLRPFFGAPLLMPHSSPLWDQQLLLLCLGFLKNVFSYLLSDINGPKSSPILWDVGCYCKSGRELSGAGLGLWHYSGTGAGWHASGCGRSVVHHVKNQCSSEPNGLQQGTLHGHPVHCMGWSHEAWPMLLCIPFLNHQSRVGPVI</sequence>